<dbReference type="Gene3D" id="3.20.20.140">
    <property type="entry name" value="Metal-dependent hydrolases"/>
    <property type="match status" value="1"/>
</dbReference>
<dbReference type="GO" id="GO:0016787">
    <property type="term" value="F:hydrolase activity"/>
    <property type="evidence" value="ECO:0007669"/>
    <property type="project" value="InterPro"/>
</dbReference>
<dbReference type="Proteomes" id="UP000664203">
    <property type="component" value="Unassembled WGS sequence"/>
</dbReference>
<name>A0A8H3G961_9LECA</name>
<evidence type="ECO:0000256" key="1">
    <source>
        <dbReference type="PROSITE-ProRule" id="PRU01331"/>
    </source>
</evidence>
<dbReference type="InterPro" id="IPR014746">
    <property type="entry name" value="Gln_synth/guanido_kin_cat_dom"/>
</dbReference>
<sequence length="861" mass="96729">MDALIEAVNNTPIIDHHAHNLLLASDIDVHDFMAATSEATGPALKYASSTLSHLRAVKQLSEILGCEPAWKTVEGTLKTKRKEPDNAWARECFHGIEMVLIDDGLDPSSVYPYNWHDQLTRSKCKRIVRIERVAEKIIADQLEQYRGVADRKVVKVQEQIISRFTAAIEEAVSDPEVAGFKSVICYRVGLKIQAFHSDARGLTLSIEDLERLSRRLEDERLSPYLVHLTANIIERSGSKKPLQFHTGLGDNDIDLGLSNPSHLKSFIETYPELRIVLLHASYPFTREAGYLASVYKNCWLDIGEVFPMVSQHGQERVIEQALELCASEKLLWSTDGHWFPETYLLAVIQIREGLRKVLDRCIQQGSLTTIEAVKVVRDMLFNSANQLYDLRLPLVPLNATVLADRRPSKASWTNNFAQLQRFLDQEPSVQYLRLQWLDYTNTLRLRVLPIKQALRMFSEGRFIGIVEVVFGLLQSDIMCPGFSATNEYTLYPQFAGTYTFGPLGPSAGLRLGSRKGYATVQCEFQGKNGEELPICPRTSLRKQVERAGIHGVEVLIGFEVEIVFLSQEVKNGEFIYGGIPIDEGHAWSSARALHSDDLMNVIETIFEKLEHAGLTLEQFHPESSPGQFEFVLGPLSPVLAVDALLAAKEIIQSVAANAAMRATLIPKPDPEAVGTGAHIHISLTPAHYWEMFYAGVLKHLRAIAAFTYSNDASYARVADGVWAGSTWITWGTQNRETPLRRIEGSHFEIRCVDGLSNPFLVLAAVIGVGLQGILDKEPLEMKDCPNDPSTITAKEREKLGIKQQFPKSISEALHYLETDQQLRQILSKPVVDTYLATKRGESEMLQKMEAEKRRNWLIERY</sequence>
<dbReference type="SMART" id="SM01230">
    <property type="entry name" value="Gln-synt_C"/>
    <property type="match status" value="1"/>
</dbReference>
<dbReference type="SUPFAM" id="SSF55931">
    <property type="entry name" value="Glutamine synthetase/guanido kinase"/>
    <property type="match status" value="1"/>
</dbReference>
<protein>
    <recommendedName>
        <fullName evidence="3">GS catalytic domain-containing protein</fullName>
    </recommendedName>
</protein>
<dbReference type="GO" id="GO:0004356">
    <property type="term" value="F:glutamine synthetase activity"/>
    <property type="evidence" value="ECO:0007669"/>
    <property type="project" value="InterPro"/>
</dbReference>
<accession>A0A8H3G961</accession>
<dbReference type="SUPFAM" id="SSF51556">
    <property type="entry name" value="Metallo-dependent hydrolases"/>
    <property type="match status" value="1"/>
</dbReference>
<evidence type="ECO:0000259" key="3">
    <source>
        <dbReference type="PROSITE" id="PS51987"/>
    </source>
</evidence>
<proteinExistence type="inferred from homology"/>
<dbReference type="Pfam" id="PF00120">
    <property type="entry name" value="Gln-synt_C"/>
    <property type="match status" value="1"/>
</dbReference>
<dbReference type="Gene3D" id="3.30.590.10">
    <property type="entry name" value="Glutamine synthetase/guanido kinase, catalytic domain"/>
    <property type="match status" value="1"/>
</dbReference>
<dbReference type="PANTHER" id="PTHR43383:SF2">
    <property type="entry name" value="AMIDOHYDROLASE 2 FAMILY PROTEIN"/>
    <property type="match status" value="1"/>
</dbReference>
<organism evidence="4 5">
    <name type="scientific">Alectoria fallacina</name>
    <dbReference type="NCBI Taxonomy" id="1903189"/>
    <lineage>
        <taxon>Eukaryota</taxon>
        <taxon>Fungi</taxon>
        <taxon>Dikarya</taxon>
        <taxon>Ascomycota</taxon>
        <taxon>Pezizomycotina</taxon>
        <taxon>Lecanoromycetes</taxon>
        <taxon>OSLEUM clade</taxon>
        <taxon>Lecanoromycetidae</taxon>
        <taxon>Lecanorales</taxon>
        <taxon>Lecanorineae</taxon>
        <taxon>Parmeliaceae</taxon>
        <taxon>Alectoria</taxon>
    </lineage>
</organism>
<evidence type="ECO:0000313" key="4">
    <source>
        <dbReference type="EMBL" id="CAF9938175.1"/>
    </source>
</evidence>
<dbReference type="Pfam" id="PF04909">
    <property type="entry name" value="Amidohydro_2"/>
    <property type="match status" value="1"/>
</dbReference>
<dbReference type="OrthoDB" id="3364440at2759"/>
<dbReference type="PROSITE" id="PS51987">
    <property type="entry name" value="GS_CATALYTIC"/>
    <property type="match status" value="1"/>
</dbReference>
<keyword evidence="5" id="KW-1185">Reference proteome</keyword>
<dbReference type="InterPro" id="IPR006680">
    <property type="entry name" value="Amidohydro-rel"/>
</dbReference>
<dbReference type="EMBL" id="CAJPDR010000502">
    <property type="protein sequence ID" value="CAF9938175.1"/>
    <property type="molecule type" value="Genomic_DNA"/>
</dbReference>
<dbReference type="PANTHER" id="PTHR43383">
    <property type="entry name" value="NODULIN 6"/>
    <property type="match status" value="1"/>
</dbReference>
<evidence type="ECO:0000313" key="5">
    <source>
        <dbReference type="Proteomes" id="UP000664203"/>
    </source>
</evidence>
<gene>
    <name evidence="4" type="ORF">ALECFALPRED_007567</name>
</gene>
<comment type="similarity">
    <text evidence="1 2">Belongs to the glutamine synthetase family.</text>
</comment>
<reference evidence="4" key="1">
    <citation type="submission" date="2021-03" db="EMBL/GenBank/DDBJ databases">
        <authorList>
            <person name="Tagirdzhanova G."/>
        </authorList>
    </citation>
    <scope>NUCLEOTIDE SEQUENCE</scope>
</reference>
<dbReference type="AlphaFoldDB" id="A0A8H3G961"/>
<feature type="domain" description="GS catalytic" evidence="3">
    <location>
        <begin position="536"/>
        <end position="861"/>
    </location>
</feature>
<dbReference type="InterPro" id="IPR008146">
    <property type="entry name" value="Gln_synth_cat_dom"/>
</dbReference>
<comment type="caution">
    <text evidence="4">The sequence shown here is derived from an EMBL/GenBank/DDBJ whole genome shotgun (WGS) entry which is preliminary data.</text>
</comment>
<dbReference type="InterPro" id="IPR032466">
    <property type="entry name" value="Metal_Hydrolase"/>
</dbReference>
<evidence type="ECO:0000256" key="2">
    <source>
        <dbReference type="RuleBase" id="RU000384"/>
    </source>
</evidence>